<evidence type="ECO:0000259" key="5">
    <source>
        <dbReference type="Pfam" id="PF01979"/>
    </source>
</evidence>
<evidence type="ECO:0000313" key="7">
    <source>
        <dbReference type="Proteomes" id="UP000229730"/>
    </source>
</evidence>
<dbReference type="GO" id="GO:0005829">
    <property type="term" value="C:cytosol"/>
    <property type="evidence" value="ECO:0007669"/>
    <property type="project" value="TreeGrafter"/>
</dbReference>
<dbReference type="AlphaFoldDB" id="A0A2G4YP14"/>
<dbReference type="InterPro" id="IPR006680">
    <property type="entry name" value="Amidohydro-rel"/>
</dbReference>
<protein>
    <submittedName>
        <fullName evidence="6">Formimidoylglutamate deiminase</fullName>
    </submittedName>
</protein>
<dbReference type="GO" id="GO:0046872">
    <property type="term" value="F:metal ion binding"/>
    <property type="evidence" value="ECO:0007669"/>
    <property type="project" value="UniProtKB-KW"/>
</dbReference>
<dbReference type="InParanoid" id="A0A2G4YP14"/>
<dbReference type="InterPro" id="IPR051607">
    <property type="entry name" value="Metallo-dep_hydrolases"/>
</dbReference>
<sequence>MKKVNFTKALIEGQWQDDVTLTLDDHGMITAITSGSPAPADRVSGYALPGLANVHSHAFQRAMAGLAEYRTSNSDSFWSWRDVMYRFAQKLTPEDLATIAAQLYLEMVTAGYTSVAEFHYLHHQPGGAPYDNPAEMSDAIVAAATDVGLNLTHLPVLYQASGFGGAPLSDAQARFGHTTEAYLRLWDSLAGRMKPGQNLGVAFHSLRAVTPEAIDTVTAHVPQKAPLHIHIAEQMKEVDDCLAWSGQRPVEWLLDHHPLSSRWCLVHATHLTSTETTALANTGAVAGLCPTTEANLGDGFFPLQEYLAQNGAIAIGSDSHISVSPIEEIRLLDYGQRLKYQRRNLHATPDHPHSGDWLYGQALRGGALATEQKTGVLAVGQQADIITLDPASPLLVGTPDRHLIDRFIFSGNRSPVKDVMVRGRWQVRDYTHPGACEITARFTKTMEKLVNLLD</sequence>
<dbReference type="Gene3D" id="2.30.40.10">
    <property type="entry name" value="Urease, subunit C, domain 1"/>
    <property type="match status" value="1"/>
</dbReference>
<gene>
    <name evidence="6" type="ORF">CRD36_12720</name>
</gene>
<evidence type="ECO:0000313" key="6">
    <source>
        <dbReference type="EMBL" id="PHZ84061.1"/>
    </source>
</evidence>
<dbReference type="RefSeq" id="WP_099473859.1">
    <property type="nucleotide sequence ID" value="NZ_CP041025.1"/>
</dbReference>
<dbReference type="InterPro" id="IPR011059">
    <property type="entry name" value="Metal-dep_hydrolase_composite"/>
</dbReference>
<dbReference type="NCBIfam" id="TIGR02022">
    <property type="entry name" value="hutF"/>
    <property type="match status" value="1"/>
</dbReference>
<dbReference type="Proteomes" id="UP000229730">
    <property type="component" value="Unassembled WGS sequence"/>
</dbReference>
<dbReference type="OrthoDB" id="9796020at2"/>
<feature type="domain" description="Amidohydrolase-related" evidence="5">
    <location>
        <begin position="46"/>
        <end position="425"/>
    </location>
</feature>
<dbReference type="EMBL" id="PDEM01000025">
    <property type="protein sequence ID" value="PHZ84061.1"/>
    <property type="molecule type" value="Genomic_DNA"/>
</dbReference>
<dbReference type="NCBIfam" id="NF006681">
    <property type="entry name" value="PRK09229.1-2"/>
    <property type="match status" value="1"/>
</dbReference>
<dbReference type="InterPro" id="IPR010252">
    <property type="entry name" value="HutF"/>
</dbReference>
<dbReference type="Pfam" id="PF01979">
    <property type="entry name" value="Amidohydro_1"/>
    <property type="match status" value="1"/>
</dbReference>
<name>A0A2G4YP14_9PROT</name>
<dbReference type="SUPFAM" id="SSF51556">
    <property type="entry name" value="Metallo-dependent hydrolases"/>
    <property type="match status" value="1"/>
</dbReference>
<accession>A0A2G4YP14</accession>
<dbReference type="PANTHER" id="PTHR11271:SF48">
    <property type="entry name" value="AMIDOHYDROLASE-RELATED DOMAIN-CONTAINING PROTEIN"/>
    <property type="match status" value="1"/>
</dbReference>
<evidence type="ECO:0000256" key="1">
    <source>
        <dbReference type="ARBA" id="ARBA00001947"/>
    </source>
</evidence>
<dbReference type="NCBIfam" id="NF006684">
    <property type="entry name" value="PRK09229.1-5"/>
    <property type="match status" value="1"/>
</dbReference>
<dbReference type="InterPro" id="IPR032466">
    <property type="entry name" value="Metal_Hydrolase"/>
</dbReference>
<comment type="cofactor">
    <cofactor evidence="1">
        <name>Zn(2+)</name>
        <dbReference type="ChEBI" id="CHEBI:29105"/>
    </cofactor>
</comment>
<reference evidence="6 7" key="1">
    <citation type="submission" date="2017-10" db="EMBL/GenBank/DDBJ databases">
        <title>Frigbacter circumglobatus gen. nov. sp. nov., isolated from sediment cultured in situ.</title>
        <authorList>
            <person name="Zhao Z."/>
        </authorList>
    </citation>
    <scope>NUCLEOTIDE SEQUENCE [LARGE SCALE GENOMIC DNA]</scope>
    <source>
        <strain evidence="6 7">ZYL</strain>
    </source>
</reference>
<dbReference type="PANTHER" id="PTHR11271">
    <property type="entry name" value="GUANINE DEAMINASE"/>
    <property type="match status" value="1"/>
</dbReference>
<dbReference type="Gene3D" id="3.20.20.140">
    <property type="entry name" value="Metal-dependent hydrolases"/>
    <property type="match status" value="1"/>
</dbReference>
<proteinExistence type="predicted"/>
<keyword evidence="4" id="KW-0862">Zinc</keyword>
<evidence type="ECO:0000256" key="3">
    <source>
        <dbReference type="ARBA" id="ARBA00022801"/>
    </source>
</evidence>
<dbReference type="SUPFAM" id="SSF51338">
    <property type="entry name" value="Composite domain of metallo-dependent hydrolases"/>
    <property type="match status" value="1"/>
</dbReference>
<keyword evidence="7" id="KW-1185">Reference proteome</keyword>
<keyword evidence="2" id="KW-0479">Metal-binding</keyword>
<organism evidence="6 7">
    <name type="scientific">Paremcibacter congregatus</name>
    <dbReference type="NCBI Taxonomy" id="2043170"/>
    <lineage>
        <taxon>Bacteria</taxon>
        <taxon>Pseudomonadati</taxon>
        <taxon>Pseudomonadota</taxon>
        <taxon>Alphaproteobacteria</taxon>
        <taxon>Emcibacterales</taxon>
        <taxon>Emcibacteraceae</taxon>
        <taxon>Paremcibacter</taxon>
    </lineage>
</organism>
<dbReference type="GO" id="GO:0019239">
    <property type="term" value="F:deaminase activity"/>
    <property type="evidence" value="ECO:0007669"/>
    <property type="project" value="TreeGrafter"/>
</dbReference>
<comment type="caution">
    <text evidence="6">The sequence shown here is derived from an EMBL/GenBank/DDBJ whole genome shotgun (WGS) entry which is preliminary data.</text>
</comment>
<keyword evidence="3" id="KW-0378">Hydrolase</keyword>
<evidence type="ECO:0000256" key="4">
    <source>
        <dbReference type="ARBA" id="ARBA00022833"/>
    </source>
</evidence>
<evidence type="ECO:0000256" key="2">
    <source>
        <dbReference type="ARBA" id="ARBA00022723"/>
    </source>
</evidence>